<dbReference type="EMBL" id="CP041253">
    <property type="protein sequence ID" value="QDH78447.1"/>
    <property type="molecule type" value="Genomic_DNA"/>
</dbReference>
<dbReference type="PANTHER" id="PTHR39186">
    <property type="entry name" value="DUF2071 FAMILY PROTEIN"/>
    <property type="match status" value="1"/>
</dbReference>
<keyword evidence="2" id="KW-1185">Reference proteome</keyword>
<organism evidence="1 2">
    <name type="scientific">Echinicola soli</name>
    <dbReference type="NCBI Taxonomy" id="2591634"/>
    <lineage>
        <taxon>Bacteria</taxon>
        <taxon>Pseudomonadati</taxon>
        <taxon>Bacteroidota</taxon>
        <taxon>Cytophagia</taxon>
        <taxon>Cytophagales</taxon>
        <taxon>Cyclobacteriaceae</taxon>
        <taxon>Echinicola</taxon>
    </lineage>
</organism>
<gene>
    <name evidence="1" type="ORF">FKX85_05125</name>
</gene>
<protein>
    <submittedName>
        <fullName evidence="1">DUF2071 domain-containing protein</fullName>
    </submittedName>
</protein>
<dbReference type="AlphaFoldDB" id="A0A514CF32"/>
<dbReference type="PANTHER" id="PTHR39186:SF1">
    <property type="entry name" value="DUF2071 DOMAIN-CONTAINING PROTEIN"/>
    <property type="match status" value="1"/>
</dbReference>
<dbReference type="Gene3D" id="2.40.400.10">
    <property type="entry name" value="Acetoacetate decarboxylase-like"/>
    <property type="match status" value="1"/>
</dbReference>
<sequence length="242" mass="28531">MRIRELLQIKDHRPWELPKRKWSYYQEWNDAVFLHWPVDETALRKWVPAELEIDFFDGQAWISVVAFTMEKIRPRNLPPFPPISNFHEINIRTYVKYKGKQGVYFLSIEGGKRTSCKVAKSLSALPYRFSPMKRVNGSYHAANAACQDELQLKFRIEATLEEKSPLEWWLMERYALFQDSPNAINAYEIHHTPWPARKIALTKAFIKYPRFSKLFHGQPVLSHYSPGVKVLAWANEKSMSME</sequence>
<reference evidence="1 2" key="1">
    <citation type="submission" date="2019-06" db="EMBL/GenBank/DDBJ databases">
        <title>Echinicola alkalisoli sp. nov. isolated from saline soil.</title>
        <authorList>
            <person name="Sun J.-Q."/>
            <person name="Xu L."/>
        </authorList>
    </citation>
    <scope>NUCLEOTIDE SEQUENCE [LARGE SCALE GENOMIC DNA]</scope>
    <source>
        <strain evidence="1 2">LN3S3</strain>
    </source>
</reference>
<dbReference type="RefSeq" id="WP_141613703.1">
    <property type="nucleotide sequence ID" value="NZ_CP041253.1"/>
</dbReference>
<dbReference type="Pfam" id="PF09844">
    <property type="entry name" value="DUF2071"/>
    <property type="match status" value="1"/>
</dbReference>
<dbReference type="InterPro" id="IPR023375">
    <property type="entry name" value="ADC_dom_sf"/>
</dbReference>
<dbReference type="OrthoDB" id="1421826at2"/>
<evidence type="ECO:0000313" key="1">
    <source>
        <dbReference type="EMBL" id="QDH78447.1"/>
    </source>
</evidence>
<dbReference type="InterPro" id="IPR018644">
    <property type="entry name" value="DUF2071"/>
</dbReference>
<dbReference type="SUPFAM" id="SSF160104">
    <property type="entry name" value="Acetoacetate decarboxylase-like"/>
    <property type="match status" value="1"/>
</dbReference>
<dbReference type="Proteomes" id="UP000316614">
    <property type="component" value="Chromosome"/>
</dbReference>
<dbReference type="KEGG" id="echi:FKX85_05125"/>
<accession>A0A514CF32</accession>
<name>A0A514CF32_9BACT</name>
<proteinExistence type="predicted"/>
<evidence type="ECO:0000313" key="2">
    <source>
        <dbReference type="Proteomes" id="UP000316614"/>
    </source>
</evidence>